<dbReference type="PROSITE" id="PS51160">
    <property type="entry name" value="ACYLPHOSPHATASE_3"/>
    <property type="match status" value="1"/>
</dbReference>
<keyword evidence="5 6" id="KW-0378">Hydrolase</keyword>
<dbReference type="PROSITE" id="PS00150">
    <property type="entry name" value="ACYLPHOSPHATASE_1"/>
    <property type="match status" value="1"/>
</dbReference>
<evidence type="ECO:0000313" key="10">
    <source>
        <dbReference type="Proteomes" id="UP001597156"/>
    </source>
</evidence>
<dbReference type="Proteomes" id="UP001597156">
    <property type="component" value="Unassembled WGS sequence"/>
</dbReference>
<comment type="similarity">
    <text evidence="1 7">Belongs to the acylphosphatase family.</text>
</comment>
<comment type="caution">
    <text evidence="9">The sequence shown here is derived from an EMBL/GenBank/DDBJ whole genome shotgun (WGS) entry which is preliminary data.</text>
</comment>
<dbReference type="InterPro" id="IPR020456">
    <property type="entry name" value="Acylphosphatase"/>
</dbReference>
<dbReference type="Gene3D" id="3.30.70.100">
    <property type="match status" value="1"/>
</dbReference>
<comment type="catalytic activity">
    <reaction evidence="4 5 6">
        <text>an acyl phosphate + H2O = a carboxylate + phosphate + H(+)</text>
        <dbReference type="Rhea" id="RHEA:14965"/>
        <dbReference type="ChEBI" id="CHEBI:15377"/>
        <dbReference type="ChEBI" id="CHEBI:15378"/>
        <dbReference type="ChEBI" id="CHEBI:29067"/>
        <dbReference type="ChEBI" id="CHEBI:43474"/>
        <dbReference type="ChEBI" id="CHEBI:59918"/>
        <dbReference type="EC" id="3.6.1.7"/>
    </reaction>
</comment>
<proteinExistence type="inferred from homology"/>
<evidence type="ECO:0000313" key="9">
    <source>
        <dbReference type="EMBL" id="MFD1126114.1"/>
    </source>
</evidence>
<evidence type="ECO:0000256" key="5">
    <source>
        <dbReference type="PROSITE-ProRule" id="PRU00520"/>
    </source>
</evidence>
<evidence type="ECO:0000256" key="4">
    <source>
        <dbReference type="ARBA" id="ARBA00047645"/>
    </source>
</evidence>
<evidence type="ECO:0000259" key="8">
    <source>
        <dbReference type="PROSITE" id="PS51160"/>
    </source>
</evidence>
<sequence length="94" mass="10531">MNKKMKTVEMNVFGIVQGVGFRWATIQAANRLGVSGWVQNQSDGSVKIVAQGPMETLNRFIKRIKASPTPYAKIHFVTINYITKTPLVGFNVKY</sequence>
<feature type="active site" evidence="5">
    <location>
        <position position="40"/>
    </location>
</feature>
<dbReference type="InterPro" id="IPR036046">
    <property type="entry name" value="Acylphosphatase-like_dom_sf"/>
</dbReference>
<evidence type="ECO:0000256" key="6">
    <source>
        <dbReference type="RuleBase" id="RU000553"/>
    </source>
</evidence>
<dbReference type="EMBL" id="JBHTLH010000042">
    <property type="protein sequence ID" value="MFD1126114.1"/>
    <property type="molecule type" value="Genomic_DNA"/>
</dbReference>
<evidence type="ECO:0000256" key="7">
    <source>
        <dbReference type="RuleBase" id="RU004168"/>
    </source>
</evidence>
<feature type="domain" description="Acylphosphatase-like" evidence="8">
    <location>
        <begin position="7"/>
        <end position="94"/>
    </location>
</feature>
<dbReference type="PRINTS" id="PR00112">
    <property type="entry name" value="ACYLPHPHTASE"/>
</dbReference>
<dbReference type="InterPro" id="IPR001792">
    <property type="entry name" value="Acylphosphatase-like_dom"/>
</dbReference>
<gene>
    <name evidence="9" type="ORF">ACFQ22_12205</name>
</gene>
<dbReference type="PANTHER" id="PTHR47268">
    <property type="entry name" value="ACYLPHOSPHATASE"/>
    <property type="match status" value="1"/>
</dbReference>
<evidence type="ECO:0000256" key="2">
    <source>
        <dbReference type="ARBA" id="ARBA00012150"/>
    </source>
</evidence>
<dbReference type="SUPFAM" id="SSF54975">
    <property type="entry name" value="Acylphosphatase/BLUF domain-like"/>
    <property type="match status" value="1"/>
</dbReference>
<reference evidence="10" key="1">
    <citation type="journal article" date="2019" name="Int. J. Syst. Evol. Microbiol.">
        <title>The Global Catalogue of Microorganisms (GCM) 10K type strain sequencing project: providing services to taxonomists for standard genome sequencing and annotation.</title>
        <authorList>
            <consortium name="The Broad Institute Genomics Platform"/>
            <consortium name="The Broad Institute Genome Sequencing Center for Infectious Disease"/>
            <person name="Wu L."/>
            <person name="Ma J."/>
        </authorList>
    </citation>
    <scope>NUCLEOTIDE SEQUENCE [LARGE SCALE GENOMIC DNA]</scope>
    <source>
        <strain evidence="10">CCUG 71848</strain>
    </source>
</reference>
<accession>A0ABW3PI20</accession>
<evidence type="ECO:0000256" key="3">
    <source>
        <dbReference type="ARBA" id="ARBA00015991"/>
    </source>
</evidence>
<name>A0ABW3PI20_9LACO</name>
<protein>
    <recommendedName>
        <fullName evidence="3 5">Acylphosphatase</fullName>
        <ecNumber evidence="2 5">3.6.1.7</ecNumber>
    </recommendedName>
</protein>
<dbReference type="PROSITE" id="PS00151">
    <property type="entry name" value="ACYLPHOSPHATASE_2"/>
    <property type="match status" value="1"/>
</dbReference>
<dbReference type="Pfam" id="PF00708">
    <property type="entry name" value="Acylphosphatase"/>
    <property type="match status" value="1"/>
</dbReference>
<dbReference type="InterPro" id="IPR017968">
    <property type="entry name" value="Acylphosphatase_CS"/>
</dbReference>
<dbReference type="PANTHER" id="PTHR47268:SF4">
    <property type="entry name" value="ACYLPHOSPHATASE"/>
    <property type="match status" value="1"/>
</dbReference>
<dbReference type="RefSeq" id="WP_121978512.1">
    <property type="nucleotide sequence ID" value="NZ_JBHTLH010000042.1"/>
</dbReference>
<evidence type="ECO:0000256" key="1">
    <source>
        <dbReference type="ARBA" id="ARBA00005614"/>
    </source>
</evidence>
<dbReference type="EC" id="3.6.1.7" evidence="2 5"/>
<feature type="active site" evidence="5">
    <location>
        <position position="22"/>
    </location>
</feature>
<keyword evidence="10" id="KW-1185">Reference proteome</keyword>
<organism evidence="9 10">
    <name type="scientific">Lentilactobacillus raoultii</name>
    <dbReference type="NCBI Taxonomy" id="1987503"/>
    <lineage>
        <taxon>Bacteria</taxon>
        <taxon>Bacillati</taxon>
        <taxon>Bacillota</taxon>
        <taxon>Bacilli</taxon>
        <taxon>Lactobacillales</taxon>
        <taxon>Lactobacillaceae</taxon>
        <taxon>Lentilactobacillus</taxon>
    </lineage>
</organism>